<evidence type="ECO:0008006" key="5">
    <source>
        <dbReference type="Google" id="ProtNLM"/>
    </source>
</evidence>
<reference evidence="3 4" key="1">
    <citation type="submission" date="2018-11" db="EMBL/GenBank/DDBJ databases">
        <authorList>
            <person name="Lopez-Roques C."/>
            <person name="Donnadieu C."/>
            <person name="Bouchez O."/>
            <person name="Klopp C."/>
            <person name="Cabau C."/>
            <person name="Zahm M."/>
        </authorList>
    </citation>
    <scope>NUCLEOTIDE SEQUENCE [LARGE SCALE GENOMIC DNA]</scope>
    <source>
        <strain evidence="3">RS831</strain>
        <tissue evidence="3">Whole body</tissue>
    </source>
</reference>
<name>A0A437CK70_ORYJA</name>
<dbReference type="EMBL" id="CM012452">
    <property type="protein sequence ID" value="RVE63135.1"/>
    <property type="molecule type" value="Genomic_DNA"/>
</dbReference>
<evidence type="ECO:0000256" key="2">
    <source>
        <dbReference type="SAM" id="Phobius"/>
    </source>
</evidence>
<evidence type="ECO:0000256" key="1">
    <source>
        <dbReference type="SAM" id="MobiDB-lite"/>
    </source>
</evidence>
<gene>
    <name evidence="3" type="ORF">OJAV_G00164610</name>
</gene>
<keyword evidence="2" id="KW-1133">Transmembrane helix</keyword>
<keyword evidence="2" id="KW-0812">Transmembrane</keyword>
<accession>A0A437CK70</accession>
<feature type="transmembrane region" description="Helical" evidence="2">
    <location>
        <begin position="206"/>
        <end position="226"/>
    </location>
</feature>
<evidence type="ECO:0000313" key="4">
    <source>
        <dbReference type="Proteomes" id="UP000283210"/>
    </source>
</evidence>
<feature type="region of interest" description="Disordered" evidence="1">
    <location>
        <begin position="50"/>
        <end position="80"/>
    </location>
</feature>
<dbReference type="AlphaFoldDB" id="A0A437CK70"/>
<protein>
    <recommendedName>
        <fullName evidence="5">Immunoglobulin V-set domain-containing protein</fullName>
    </recommendedName>
</protein>
<keyword evidence="4" id="KW-1185">Reference proteome</keyword>
<reference evidence="3 4" key="2">
    <citation type="submission" date="2019-01" db="EMBL/GenBank/DDBJ databases">
        <title>A chromosome length genome reference of the Java medaka (oryzias javanicus).</title>
        <authorList>
            <person name="Herpin A."/>
            <person name="Takehana Y."/>
            <person name="Naruse K."/>
            <person name="Ansai S."/>
            <person name="Kawaguchi M."/>
        </authorList>
    </citation>
    <scope>NUCLEOTIDE SEQUENCE [LARGE SCALE GENOMIC DNA]</scope>
    <source>
        <strain evidence="3">RS831</strain>
        <tissue evidence="3">Whole body</tissue>
    </source>
</reference>
<keyword evidence="2" id="KW-0472">Membrane</keyword>
<dbReference type="Proteomes" id="UP000283210">
    <property type="component" value="Chromosome 16"/>
</dbReference>
<sequence length="240" mass="25693">MIGATNHDVQETLDISQQEHEAFVSDQQPQYHQIFGSSQDVRNDLQRSRKNFIDTNRSGQKERRRGGAAGAPPQLGVASMADERPETSVFIVSDELLFKRCMNQTQLCCQGNVTQDAAFSLSVLHDGQTLPADAAAVADAAAAQAQAFTLSRVAPLQGAGRYECQLLLGGGLMTKSLLILNETEAGGGGANTTSSLPSVGVNPEPWLLYGTVLLVPVAVLLVLLTVQMSSRLKEPPEEEC</sequence>
<evidence type="ECO:0000313" key="3">
    <source>
        <dbReference type="EMBL" id="RVE63135.1"/>
    </source>
</evidence>
<proteinExistence type="predicted"/>
<dbReference type="OrthoDB" id="10015491at2759"/>
<organism evidence="3 4">
    <name type="scientific">Oryzias javanicus</name>
    <name type="common">Javanese ricefish</name>
    <name type="synonym">Aplocheilus javanicus</name>
    <dbReference type="NCBI Taxonomy" id="123683"/>
    <lineage>
        <taxon>Eukaryota</taxon>
        <taxon>Metazoa</taxon>
        <taxon>Chordata</taxon>
        <taxon>Craniata</taxon>
        <taxon>Vertebrata</taxon>
        <taxon>Euteleostomi</taxon>
        <taxon>Actinopterygii</taxon>
        <taxon>Neopterygii</taxon>
        <taxon>Teleostei</taxon>
        <taxon>Neoteleostei</taxon>
        <taxon>Acanthomorphata</taxon>
        <taxon>Ovalentaria</taxon>
        <taxon>Atherinomorphae</taxon>
        <taxon>Beloniformes</taxon>
        <taxon>Adrianichthyidae</taxon>
        <taxon>Oryziinae</taxon>
        <taxon>Oryzias</taxon>
    </lineage>
</organism>